<name>A0ACC2UV27_9FUNG</name>
<organism evidence="1 2">
    <name type="scientific">Entomophthora muscae</name>
    <dbReference type="NCBI Taxonomy" id="34485"/>
    <lineage>
        <taxon>Eukaryota</taxon>
        <taxon>Fungi</taxon>
        <taxon>Fungi incertae sedis</taxon>
        <taxon>Zoopagomycota</taxon>
        <taxon>Entomophthoromycotina</taxon>
        <taxon>Entomophthoromycetes</taxon>
        <taxon>Entomophthorales</taxon>
        <taxon>Entomophthoraceae</taxon>
        <taxon>Entomophthora</taxon>
    </lineage>
</organism>
<gene>
    <name evidence="1" type="ORF">DSO57_1001939</name>
</gene>
<evidence type="ECO:0000313" key="1">
    <source>
        <dbReference type="EMBL" id="KAJ9090481.1"/>
    </source>
</evidence>
<sequence length="65" mass="7373">MDEENTPKEIAALKKRVHQKVLDGDKRWAVPALPRPCPKVTGNVKTHEKFSLRICFEKAQSSVKS</sequence>
<accession>A0ACC2UV27</accession>
<protein>
    <submittedName>
        <fullName evidence="1">Uncharacterized protein</fullName>
    </submittedName>
</protein>
<keyword evidence="2" id="KW-1185">Reference proteome</keyword>
<dbReference type="EMBL" id="QTSX02000004">
    <property type="protein sequence ID" value="KAJ9090481.1"/>
    <property type="molecule type" value="Genomic_DNA"/>
</dbReference>
<reference evidence="1" key="1">
    <citation type="submission" date="2022-04" db="EMBL/GenBank/DDBJ databases">
        <title>Genome of the entomopathogenic fungus Entomophthora muscae.</title>
        <authorList>
            <person name="Elya C."/>
            <person name="Lovett B.R."/>
            <person name="Lee E."/>
            <person name="Macias A.M."/>
            <person name="Hajek A.E."/>
            <person name="De Bivort B.L."/>
            <person name="Kasson M.T."/>
            <person name="De Fine Licht H.H."/>
            <person name="Stajich J.E."/>
        </authorList>
    </citation>
    <scope>NUCLEOTIDE SEQUENCE</scope>
    <source>
        <strain evidence="1">Berkeley</strain>
    </source>
</reference>
<proteinExistence type="predicted"/>
<comment type="caution">
    <text evidence="1">The sequence shown here is derived from an EMBL/GenBank/DDBJ whole genome shotgun (WGS) entry which is preliminary data.</text>
</comment>
<dbReference type="Proteomes" id="UP001165960">
    <property type="component" value="Unassembled WGS sequence"/>
</dbReference>
<evidence type="ECO:0000313" key="2">
    <source>
        <dbReference type="Proteomes" id="UP001165960"/>
    </source>
</evidence>